<evidence type="ECO:0000256" key="1">
    <source>
        <dbReference type="SAM" id="MobiDB-lite"/>
    </source>
</evidence>
<dbReference type="OrthoDB" id="10621234at2759"/>
<feature type="region of interest" description="Disordered" evidence="1">
    <location>
        <begin position="1"/>
        <end position="26"/>
    </location>
</feature>
<dbReference type="Proteomes" id="UP000070444">
    <property type="component" value="Unassembled WGS sequence"/>
</dbReference>
<gene>
    <name evidence="2" type="ORF">CONCODRAFT_13295</name>
</gene>
<dbReference type="AlphaFoldDB" id="A0A137NR46"/>
<accession>A0A137NR46</accession>
<reference evidence="2 3" key="1">
    <citation type="journal article" date="2015" name="Genome Biol. Evol.">
        <title>Phylogenomic analyses indicate that early fungi evolved digesting cell walls of algal ancestors of land plants.</title>
        <authorList>
            <person name="Chang Y."/>
            <person name="Wang S."/>
            <person name="Sekimoto S."/>
            <person name="Aerts A.L."/>
            <person name="Choi C."/>
            <person name="Clum A."/>
            <person name="LaButti K.M."/>
            <person name="Lindquist E.A."/>
            <person name="Yee Ngan C."/>
            <person name="Ohm R.A."/>
            <person name="Salamov A.A."/>
            <person name="Grigoriev I.V."/>
            <person name="Spatafora J.W."/>
            <person name="Berbee M.L."/>
        </authorList>
    </citation>
    <scope>NUCLEOTIDE SEQUENCE [LARGE SCALE GENOMIC DNA]</scope>
    <source>
        <strain evidence="2 3">NRRL 28638</strain>
    </source>
</reference>
<protein>
    <submittedName>
        <fullName evidence="2">Uncharacterized protein</fullName>
    </submittedName>
</protein>
<evidence type="ECO:0000313" key="2">
    <source>
        <dbReference type="EMBL" id="KXN65198.1"/>
    </source>
</evidence>
<keyword evidence="3" id="KW-1185">Reference proteome</keyword>
<dbReference type="EMBL" id="KQ964948">
    <property type="protein sequence ID" value="KXN65198.1"/>
    <property type="molecule type" value="Genomic_DNA"/>
</dbReference>
<sequence>MIISNSVAAQAKEGHSRMQPMETPWEHGCEPLGNPLGTPWEPLGNPLGTPGRVAHNFPQVFRKKYFKTIGIHFETYFLIW</sequence>
<proteinExistence type="predicted"/>
<organism evidence="2 3">
    <name type="scientific">Conidiobolus coronatus (strain ATCC 28846 / CBS 209.66 / NRRL 28638)</name>
    <name type="common">Delacroixia coronata</name>
    <dbReference type="NCBI Taxonomy" id="796925"/>
    <lineage>
        <taxon>Eukaryota</taxon>
        <taxon>Fungi</taxon>
        <taxon>Fungi incertae sedis</taxon>
        <taxon>Zoopagomycota</taxon>
        <taxon>Entomophthoromycotina</taxon>
        <taxon>Entomophthoromycetes</taxon>
        <taxon>Entomophthorales</taxon>
        <taxon>Ancylistaceae</taxon>
        <taxon>Conidiobolus</taxon>
    </lineage>
</organism>
<name>A0A137NR46_CONC2</name>
<evidence type="ECO:0000313" key="3">
    <source>
        <dbReference type="Proteomes" id="UP000070444"/>
    </source>
</evidence>